<keyword evidence="1 4" id="KW-0808">Transferase</keyword>
<dbReference type="PANTHER" id="PTHR43420:SF3">
    <property type="entry name" value="N-ACETYLTRANSFERASE DOMAIN-CONTAINING PROTEIN"/>
    <property type="match status" value="1"/>
</dbReference>
<dbReference type="RefSeq" id="WP_086383556.1">
    <property type="nucleotide sequence ID" value="NZ_NBTY01000199.1"/>
</dbReference>
<comment type="caution">
    <text evidence="4">The sequence shown here is derived from an EMBL/GenBank/DDBJ whole genome shotgun (WGS) entry which is preliminary data.</text>
</comment>
<dbReference type="AlphaFoldDB" id="A0A242M6D2"/>
<evidence type="ECO:0000313" key="5">
    <source>
        <dbReference type="Proteomes" id="UP000194546"/>
    </source>
</evidence>
<dbReference type="InterPro" id="IPR050680">
    <property type="entry name" value="YpeA/RimI_acetyltransf"/>
</dbReference>
<sequence>MHPLDNPAWNALTTLQRSVSSGNELARRFEPSISPIAAVMNSADPACWSALAEVVGAGSLVGVFAIDKDAPPEDWTVDWRYTFAQMTCTRASFKTPARAAAHPSMRVLTLADGNAMVELAALAQPGPMEARTVTLGRYLGIFDDDDKLITMAGERMRLDGATEVSGVCTHPEHRGKRYAQLLSAAITEAILERGDTAFLHVRDGNTGAASVYEKLGFGVRAVFDIAAVTKR</sequence>
<dbReference type="InterPro" id="IPR016181">
    <property type="entry name" value="Acyl_CoA_acyltransferase"/>
</dbReference>
<dbReference type="SUPFAM" id="SSF55729">
    <property type="entry name" value="Acyl-CoA N-acyltransferases (Nat)"/>
    <property type="match status" value="1"/>
</dbReference>
<dbReference type="CDD" id="cd04301">
    <property type="entry name" value="NAT_SF"/>
    <property type="match status" value="1"/>
</dbReference>
<evidence type="ECO:0000256" key="2">
    <source>
        <dbReference type="ARBA" id="ARBA00023315"/>
    </source>
</evidence>
<proteinExistence type="predicted"/>
<dbReference type="PANTHER" id="PTHR43420">
    <property type="entry name" value="ACETYLTRANSFERASE"/>
    <property type="match status" value="1"/>
</dbReference>
<feature type="domain" description="N-acetyltransferase" evidence="3">
    <location>
        <begin position="103"/>
        <end position="231"/>
    </location>
</feature>
<dbReference type="GO" id="GO:0016747">
    <property type="term" value="F:acyltransferase activity, transferring groups other than amino-acyl groups"/>
    <property type="evidence" value="ECO:0007669"/>
    <property type="project" value="InterPro"/>
</dbReference>
<gene>
    <name evidence="4" type="ORF">PAMC26510_33000</name>
</gene>
<dbReference type="Gene3D" id="3.40.630.30">
    <property type="match status" value="1"/>
</dbReference>
<evidence type="ECO:0000313" key="4">
    <source>
        <dbReference type="EMBL" id="OTP66654.1"/>
    </source>
</evidence>
<dbReference type="Pfam" id="PF08445">
    <property type="entry name" value="FR47"/>
    <property type="match status" value="1"/>
</dbReference>
<dbReference type="InterPro" id="IPR000182">
    <property type="entry name" value="GNAT_dom"/>
</dbReference>
<keyword evidence="2" id="KW-0012">Acyltransferase</keyword>
<evidence type="ECO:0000256" key="1">
    <source>
        <dbReference type="ARBA" id="ARBA00022679"/>
    </source>
</evidence>
<organism evidence="4 5">
    <name type="scientific">Caballeronia sordidicola</name>
    <name type="common">Burkholderia sordidicola</name>
    <dbReference type="NCBI Taxonomy" id="196367"/>
    <lineage>
        <taxon>Bacteria</taxon>
        <taxon>Pseudomonadati</taxon>
        <taxon>Pseudomonadota</taxon>
        <taxon>Betaproteobacteria</taxon>
        <taxon>Burkholderiales</taxon>
        <taxon>Burkholderiaceae</taxon>
        <taxon>Caballeronia</taxon>
    </lineage>
</organism>
<dbReference type="InterPro" id="IPR013653">
    <property type="entry name" value="GCN5-like_dom"/>
</dbReference>
<protein>
    <submittedName>
        <fullName evidence="4">Acetyltransferase</fullName>
    </submittedName>
</protein>
<accession>A0A242M6D2</accession>
<dbReference type="PROSITE" id="PS51186">
    <property type="entry name" value="GNAT"/>
    <property type="match status" value="1"/>
</dbReference>
<name>A0A242M6D2_CABSO</name>
<dbReference type="Proteomes" id="UP000194546">
    <property type="component" value="Unassembled WGS sequence"/>
</dbReference>
<evidence type="ECO:0000259" key="3">
    <source>
        <dbReference type="PROSITE" id="PS51186"/>
    </source>
</evidence>
<dbReference type="EMBL" id="NBTY01000199">
    <property type="protein sequence ID" value="OTP66654.1"/>
    <property type="molecule type" value="Genomic_DNA"/>
</dbReference>
<reference evidence="4 5" key="1">
    <citation type="submission" date="2017-03" db="EMBL/GenBank/DDBJ databases">
        <title>Genome analysis of strain PAMC 26510.</title>
        <authorList>
            <person name="Oh H.-M."/>
            <person name="Yang J.-A."/>
        </authorList>
    </citation>
    <scope>NUCLEOTIDE SEQUENCE [LARGE SCALE GENOMIC DNA]</scope>
    <source>
        <strain evidence="4 5">PAMC 26510</strain>
    </source>
</reference>